<comment type="caution">
    <text evidence="1">The sequence shown here is derived from an EMBL/GenBank/DDBJ whole genome shotgun (WGS) entry which is preliminary data.</text>
</comment>
<keyword evidence="2" id="KW-1185">Reference proteome</keyword>
<dbReference type="Proteomes" id="UP000789525">
    <property type="component" value="Unassembled WGS sequence"/>
</dbReference>
<organism evidence="1 2">
    <name type="scientific">Acaulospora colombiana</name>
    <dbReference type="NCBI Taxonomy" id="27376"/>
    <lineage>
        <taxon>Eukaryota</taxon>
        <taxon>Fungi</taxon>
        <taxon>Fungi incertae sedis</taxon>
        <taxon>Mucoromycota</taxon>
        <taxon>Glomeromycotina</taxon>
        <taxon>Glomeromycetes</taxon>
        <taxon>Diversisporales</taxon>
        <taxon>Acaulosporaceae</taxon>
        <taxon>Acaulospora</taxon>
    </lineage>
</organism>
<protein>
    <submittedName>
        <fullName evidence="1">12392_t:CDS:1</fullName>
    </submittedName>
</protein>
<sequence length="111" mass="12538">PAGVREIGRARCDREETLHNKGKSTPEKNKFSDPFCSMLLNEKRCQVQCILNIAGQHSLKERLRRTTPRRLDFGRKIKSPHVASTKGTLSVPPMMGCFPHESLDQQTYTGS</sequence>
<feature type="non-terminal residue" evidence="1">
    <location>
        <position position="1"/>
    </location>
</feature>
<evidence type="ECO:0000313" key="1">
    <source>
        <dbReference type="EMBL" id="CAG8751073.1"/>
    </source>
</evidence>
<accession>A0ACA9QMT1</accession>
<name>A0ACA9QMT1_9GLOM</name>
<reference evidence="1" key="1">
    <citation type="submission" date="2021-06" db="EMBL/GenBank/DDBJ databases">
        <authorList>
            <person name="Kallberg Y."/>
            <person name="Tangrot J."/>
            <person name="Rosling A."/>
        </authorList>
    </citation>
    <scope>NUCLEOTIDE SEQUENCE</scope>
    <source>
        <strain evidence="1">CL356</strain>
    </source>
</reference>
<proteinExistence type="predicted"/>
<gene>
    <name evidence="1" type="ORF">ACOLOM_LOCUS12701</name>
</gene>
<evidence type="ECO:0000313" key="2">
    <source>
        <dbReference type="Proteomes" id="UP000789525"/>
    </source>
</evidence>
<dbReference type="EMBL" id="CAJVPT010053225">
    <property type="protein sequence ID" value="CAG8751073.1"/>
    <property type="molecule type" value="Genomic_DNA"/>
</dbReference>